<keyword evidence="1" id="KW-0175">Coiled coil</keyword>
<reference evidence="2 3" key="1">
    <citation type="submission" date="2024-05" db="EMBL/GenBank/DDBJ databases">
        <title>Genome sequencing and assembly of Indian major carp, Cirrhinus mrigala (Hamilton, 1822).</title>
        <authorList>
            <person name="Mohindra V."/>
            <person name="Chowdhury L.M."/>
            <person name="Lal K."/>
            <person name="Jena J.K."/>
        </authorList>
    </citation>
    <scope>NUCLEOTIDE SEQUENCE [LARGE SCALE GENOMIC DNA]</scope>
    <source>
        <strain evidence="2">CM1030</strain>
        <tissue evidence="2">Blood</tissue>
    </source>
</reference>
<feature type="non-terminal residue" evidence="2">
    <location>
        <position position="67"/>
    </location>
</feature>
<organism evidence="2 3">
    <name type="scientific">Cirrhinus mrigala</name>
    <name type="common">Mrigala</name>
    <dbReference type="NCBI Taxonomy" id="683832"/>
    <lineage>
        <taxon>Eukaryota</taxon>
        <taxon>Metazoa</taxon>
        <taxon>Chordata</taxon>
        <taxon>Craniata</taxon>
        <taxon>Vertebrata</taxon>
        <taxon>Euteleostomi</taxon>
        <taxon>Actinopterygii</taxon>
        <taxon>Neopterygii</taxon>
        <taxon>Teleostei</taxon>
        <taxon>Ostariophysi</taxon>
        <taxon>Cypriniformes</taxon>
        <taxon>Cyprinidae</taxon>
        <taxon>Labeoninae</taxon>
        <taxon>Labeonini</taxon>
        <taxon>Cirrhinus</taxon>
    </lineage>
</organism>
<comment type="caution">
    <text evidence="2">The sequence shown here is derived from an EMBL/GenBank/DDBJ whole genome shotgun (WGS) entry which is preliminary data.</text>
</comment>
<keyword evidence="3" id="KW-1185">Reference proteome</keyword>
<accession>A0ABD0MZW9</accession>
<proteinExistence type="predicted"/>
<feature type="non-terminal residue" evidence="2">
    <location>
        <position position="1"/>
    </location>
</feature>
<evidence type="ECO:0000313" key="3">
    <source>
        <dbReference type="Proteomes" id="UP001529510"/>
    </source>
</evidence>
<feature type="coiled-coil region" evidence="1">
    <location>
        <begin position="1"/>
        <end position="52"/>
    </location>
</feature>
<dbReference type="EMBL" id="JAMKFB020000025">
    <property type="protein sequence ID" value="KAL0155465.1"/>
    <property type="molecule type" value="Genomic_DNA"/>
</dbReference>
<evidence type="ECO:0000313" key="2">
    <source>
        <dbReference type="EMBL" id="KAL0155465.1"/>
    </source>
</evidence>
<name>A0ABD0MZW9_CIRMR</name>
<dbReference type="AlphaFoldDB" id="A0ABD0MZW9"/>
<gene>
    <name evidence="2" type="ORF">M9458_049728</name>
</gene>
<evidence type="ECO:0000256" key="1">
    <source>
        <dbReference type="SAM" id="Coils"/>
    </source>
</evidence>
<sequence>VVKLQNMFHEYERTIQRERDRHSRLADKTSQLEQERNELKILLDEIRGSKSSLEHLKLELETDMNNL</sequence>
<dbReference type="Proteomes" id="UP001529510">
    <property type="component" value="Unassembled WGS sequence"/>
</dbReference>
<dbReference type="SUPFAM" id="SSF90257">
    <property type="entry name" value="Myosin rod fragments"/>
    <property type="match status" value="1"/>
</dbReference>
<protein>
    <submittedName>
        <fullName evidence="2">Uncharacterized protein</fullName>
    </submittedName>
</protein>